<dbReference type="GO" id="GO:0005783">
    <property type="term" value="C:endoplasmic reticulum"/>
    <property type="evidence" value="ECO:0007669"/>
    <property type="project" value="UniProtKB-SubCell"/>
</dbReference>
<dbReference type="AlphaFoldDB" id="A0A478EAY5"/>
<dbReference type="Proteomes" id="UP000053095">
    <property type="component" value="Unassembled WGS sequence"/>
</dbReference>
<dbReference type="PANTHER" id="PTHR48182">
    <property type="entry name" value="PROTEIN SERAC1"/>
    <property type="match status" value="1"/>
</dbReference>
<dbReference type="PANTHER" id="PTHR48182:SF2">
    <property type="entry name" value="PROTEIN SERAC1"/>
    <property type="match status" value="1"/>
</dbReference>
<gene>
    <name evidence="7" type="ORF">TCE0_044r16000</name>
</gene>
<name>A0A478EAY5_TALPI</name>
<keyword evidence="8" id="KW-1185">Reference proteome</keyword>
<evidence type="ECO:0000256" key="1">
    <source>
        <dbReference type="ARBA" id="ARBA00004173"/>
    </source>
</evidence>
<sequence length="258" mass="29401">MSLIQIYPTVDRQFKDEVVLEYEFIIIAVHGLDYVDATGTCAGSSWREPAGQVWLSVFLRENNIKARLFLYEYDSQDTFKGVSGNMSTGADDLIRQISTARTNFQNPIILIGHGLGGILIKQALVNATQRSDWSAIKNDTRGILFFGTPHTMNRQPSRWLNATFIPAAWNPKQPSSYYPQLLPRVDEFREQVEDYQFISFYGDADEVVPSESAVMQLPGHRETQVRLTLSHHRLCMLTVGSDDYRKVTRNLLQLMSTF</sequence>
<dbReference type="InterPro" id="IPR029058">
    <property type="entry name" value="AB_hydrolase_fold"/>
</dbReference>
<evidence type="ECO:0000256" key="2">
    <source>
        <dbReference type="ARBA" id="ARBA00004240"/>
    </source>
</evidence>
<dbReference type="GO" id="GO:0016020">
    <property type="term" value="C:membrane"/>
    <property type="evidence" value="ECO:0007669"/>
    <property type="project" value="UniProtKB-SubCell"/>
</dbReference>
<protein>
    <submittedName>
        <fullName evidence="7">Uncharacterized protein</fullName>
    </submittedName>
</protein>
<organism evidence="7 8">
    <name type="scientific">Talaromyces pinophilus</name>
    <name type="common">Penicillium pinophilum</name>
    <dbReference type="NCBI Taxonomy" id="128442"/>
    <lineage>
        <taxon>Eukaryota</taxon>
        <taxon>Fungi</taxon>
        <taxon>Dikarya</taxon>
        <taxon>Ascomycota</taxon>
        <taxon>Pezizomycotina</taxon>
        <taxon>Eurotiomycetes</taxon>
        <taxon>Eurotiomycetidae</taxon>
        <taxon>Eurotiales</taxon>
        <taxon>Trichocomaceae</taxon>
        <taxon>Talaromyces</taxon>
        <taxon>Talaromyces sect. Talaromyces</taxon>
    </lineage>
</organism>
<dbReference type="GO" id="GO:0005739">
    <property type="term" value="C:mitochondrion"/>
    <property type="evidence" value="ECO:0007669"/>
    <property type="project" value="UniProtKB-SubCell"/>
</dbReference>
<evidence type="ECO:0000256" key="3">
    <source>
        <dbReference type="ARBA" id="ARBA00004370"/>
    </source>
</evidence>
<proteinExistence type="predicted"/>
<evidence type="ECO:0000313" key="8">
    <source>
        <dbReference type="Proteomes" id="UP000053095"/>
    </source>
</evidence>
<dbReference type="SUPFAM" id="SSF53474">
    <property type="entry name" value="alpha/beta-Hydrolases"/>
    <property type="match status" value="1"/>
</dbReference>
<comment type="subcellular location">
    <subcellularLocation>
        <location evidence="2">Endoplasmic reticulum</location>
    </subcellularLocation>
    <subcellularLocation>
        <location evidence="3">Membrane</location>
    </subcellularLocation>
    <subcellularLocation>
        <location evidence="1">Mitochondrion</location>
    </subcellularLocation>
</comment>
<keyword evidence="4" id="KW-0256">Endoplasmic reticulum</keyword>
<evidence type="ECO:0000256" key="5">
    <source>
        <dbReference type="ARBA" id="ARBA00023128"/>
    </source>
</evidence>
<evidence type="ECO:0000313" key="7">
    <source>
        <dbReference type="EMBL" id="GAM42230.1"/>
    </source>
</evidence>
<dbReference type="Gene3D" id="3.40.50.1820">
    <property type="entry name" value="alpha/beta hydrolase"/>
    <property type="match status" value="1"/>
</dbReference>
<dbReference type="EMBL" id="DF933840">
    <property type="protein sequence ID" value="GAM42230.1"/>
    <property type="molecule type" value="Genomic_DNA"/>
</dbReference>
<dbReference type="InterPro" id="IPR052374">
    <property type="entry name" value="SERAC1"/>
</dbReference>
<reference evidence="8" key="1">
    <citation type="journal article" date="2015" name="Genome Announc.">
        <title>Draft genome sequence of Talaromyces cellulolyticus strain Y-94, a source of lignocellulosic biomass-degrading enzymes.</title>
        <authorList>
            <person name="Fujii T."/>
            <person name="Koike H."/>
            <person name="Sawayama S."/>
            <person name="Yano S."/>
            <person name="Inoue H."/>
        </authorList>
    </citation>
    <scope>NUCLEOTIDE SEQUENCE [LARGE SCALE GENOMIC DNA]</scope>
    <source>
        <strain evidence="8">Y-94</strain>
    </source>
</reference>
<evidence type="ECO:0000256" key="6">
    <source>
        <dbReference type="ARBA" id="ARBA00023136"/>
    </source>
</evidence>
<keyword evidence="6" id="KW-0472">Membrane</keyword>
<evidence type="ECO:0000256" key="4">
    <source>
        <dbReference type="ARBA" id="ARBA00022824"/>
    </source>
</evidence>
<keyword evidence="5" id="KW-0496">Mitochondrion</keyword>
<accession>A0A478EAY5</accession>